<comment type="caution">
    <text evidence="1">The sequence shown here is derived from an EMBL/GenBank/DDBJ whole genome shotgun (WGS) entry which is preliminary data.</text>
</comment>
<protein>
    <submittedName>
        <fullName evidence="1">Uncharacterized protein</fullName>
    </submittedName>
</protein>
<reference evidence="1" key="1">
    <citation type="journal article" date="2021" name="IMA Fungus">
        <title>Genomic characterization of three marine fungi, including Emericellopsis atlantica sp. nov. with signatures of a generalist lifestyle and marine biomass degradation.</title>
        <authorList>
            <person name="Hagestad O.C."/>
            <person name="Hou L."/>
            <person name="Andersen J.H."/>
            <person name="Hansen E.H."/>
            <person name="Altermark B."/>
            <person name="Li C."/>
            <person name="Kuhnert E."/>
            <person name="Cox R.J."/>
            <person name="Crous P.W."/>
            <person name="Spatafora J.W."/>
            <person name="Lail K."/>
            <person name="Amirebrahimi M."/>
            <person name="Lipzen A."/>
            <person name="Pangilinan J."/>
            <person name="Andreopoulos W."/>
            <person name="Hayes R.D."/>
            <person name="Ng V."/>
            <person name="Grigoriev I.V."/>
            <person name="Jackson S.A."/>
            <person name="Sutton T.D.S."/>
            <person name="Dobson A.D.W."/>
            <person name="Rama T."/>
        </authorList>
    </citation>
    <scope>NUCLEOTIDE SEQUENCE</scope>
    <source>
        <strain evidence="1">TRa018bII</strain>
    </source>
</reference>
<dbReference type="EMBL" id="MU251525">
    <property type="protein sequence ID" value="KAG9232882.1"/>
    <property type="molecule type" value="Genomic_DNA"/>
</dbReference>
<dbReference type="OrthoDB" id="5326346at2759"/>
<evidence type="ECO:0000313" key="1">
    <source>
        <dbReference type="EMBL" id="KAG9232882.1"/>
    </source>
</evidence>
<dbReference type="Proteomes" id="UP000824998">
    <property type="component" value="Unassembled WGS sequence"/>
</dbReference>
<organism evidence="1 2">
    <name type="scientific">Amylocarpus encephaloides</name>
    <dbReference type="NCBI Taxonomy" id="45428"/>
    <lineage>
        <taxon>Eukaryota</taxon>
        <taxon>Fungi</taxon>
        <taxon>Dikarya</taxon>
        <taxon>Ascomycota</taxon>
        <taxon>Pezizomycotina</taxon>
        <taxon>Leotiomycetes</taxon>
        <taxon>Helotiales</taxon>
        <taxon>Helotiales incertae sedis</taxon>
        <taxon>Amylocarpus</taxon>
    </lineage>
</organism>
<dbReference type="AlphaFoldDB" id="A0A9P7YG41"/>
<sequence>MFTDFWIRHLVEKVGIPQEMCAVLALWLVMTWVFKKEKEFNQVITNMQETSATHSIKGILGPYMQDIFPVPDSIIDTINKSRREHLTFLFSHLEAQIAILQSSYHNDIVCTNKQLYCDATILGTLMQTALESKLWPIPMSPYDGLSVNKLSSALRQLRVASYCDY</sequence>
<proteinExistence type="predicted"/>
<gene>
    <name evidence="1" type="ORF">BJ875DRAFT_465606</name>
</gene>
<keyword evidence="2" id="KW-1185">Reference proteome</keyword>
<evidence type="ECO:0000313" key="2">
    <source>
        <dbReference type="Proteomes" id="UP000824998"/>
    </source>
</evidence>
<name>A0A9P7YG41_9HELO</name>
<accession>A0A9P7YG41</accession>